<feature type="transmembrane region" description="Helical" evidence="6">
    <location>
        <begin position="327"/>
        <end position="349"/>
    </location>
</feature>
<keyword evidence="8" id="KW-1185">Reference proteome</keyword>
<evidence type="ECO:0000256" key="1">
    <source>
        <dbReference type="ARBA" id="ARBA00004651"/>
    </source>
</evidence>
<dbReference type="PANTHER" id="PTHR30250:SF11">
    <property type="entry name" value="O-ANTIGEN TRANSPORTER-RELATED"/>
    <property type="match status" value="1"/>
</dbReference>
<comment type="subcellular location">
    <subcellularLocation>
        <location evidence="1">Cell membrane</location>
        <topology evidence="1">Multi-pass membrane protein</topology>
    </subcellularLocation>
</comment>
<evidence type="ECO:0000256" key="3">
    <source>
        <dbReference type="ARBA" id="ARBA00022692"/>
    </source>
</evidence>
<dbReference type="GO" id="GO:0005886">
    <property type="term" value="C:plasma membrane"/>
    <property type="evidence" value="ECO:0007669"/>
    <property type="project" value="UniProtKB-SubCell"/>
</dbReference>
<feature type="transmembrane region" description="Helical" evidence="6">
    <location>
        <begin position="12"/>
        <end position="32"/>
    </location>
</feature>
<feature type="transmembrane region" description="Helical" evidence="6">
    <location>
        <begin position="386"/>
        <end position="404"/>
    </location>
</feature>
<keyword evidence="3 6" id="KW-0812">Transmembrane</keyword>
<name>A0A255Z6U7_9PROT</name>
<evidence type="ECO:0000256" key="2">
    <source>
        <dbReference type="ARBA" id="ARBA00022475"/>
    </source>
</evidence>
<dbReference type="AlphaFoldDB" id="A0A255Z6U7"/>
<keyword evidence="4 6" id="KW-1133">Transmembrane helix</keyword>
<evidence type="ECO:0000313" key="7">
    <source>
        <dbReference type="EMBL" id="OYQ37159.1"/>
    </source>
</evidence>
<evidence type="ECO:0000256" key="6">
    <source>
        <dbReference type="SAM" id="Phobius"/>
    </source>
</evidence>
<comment type="caution">
    <text evidence="7">The sequence shown here is derived from an EMBL/GenBank/DDBJ whole genome shotgun (WGS) entry which is preliminary data.</text>
</comment>
<dbReference type="Pfam" id="PF01943">
    <property type="entry name" value="Polysacc_synt"/>
    <property type="match status" value="1"/>
</dbReference>
<dbReference type="InterPro" id="IPR050833">
    <property type="entry name" value="Poly_Biosynth_Transport"/>
</dbReference>
<feature type="transmembrane region" description="Helical" evidence="6">
    <location>
        <begin position="294"/>
        <end position="315"/>
    </location>
</feature>
<feature type="transmembrane region" description="Helical" evidence="6">
    <location>
        <begin position="118"/>
        <end position="139"/>
    </location>
</feature>
<evidence type="ECO:0008006" key="9">
    <source>
        <dbReference type="Google" id="ProtNLM"/>
    </source>
</evidence>
<feature type="transmembrane region" description="Helical" evidence="6">
    <location>
        <begin position="361"/>
        <end position="380"/>
    </location>
</feature>
<organism evidence="7 8">
    <name type="scientific">Niveispirillum lacus</name>
    <dbReference type="NCBI Taxonomy" id="1981099"/>
    <lineage>
        <taxon>Bacteria</taxon>
        <taxon>Pseudomonadati</taxon>
        <taxon>Pseudomonadota</taxon>
        <taxon>Alphaproteobacteria</taxon>
        <taxon>Rhodospirillales</taxon>
        <taxon>Azospirillaceae</taxon>
        <taxon>Niveispirillum</taxon>
    </lineage>
</organism>
<protein>
    <recommendedName>
        <fullName evidence="9">Polysaccharide biosynthesis protein C-terminal domain-containing protein</fullName>
    </recommendedName>
</protein>
<dbReference type="OrthoDB" id="7605542at2"/>
<proteinExistence type="predicted"/>
<evidence type="ECO:0000313" key="8">
    <source>
        <dbReference type="Proteomes" id="UP000216998"/>
    </source>
</evidence>
<gene>
    <name evidence="7" type="ORF">CHU95_02090</name>
</gene>
<dbReference type="Proteomes" id="UP000216998">
    <property type="component" value="Unassembled WGS sequence"/>
</dbReference>
<reference evidence="7 8" key="1">
    <citation type="submission" date="2017-07" db="EMBL/GenBank/DDBJ databases">
        <title>Niveispirillum cyanobacteriorum sp. nov., isolated from cyanobacterial aggregates in a eutrophic lake.</title>
        <authorList>
            <person name="Cai H."/>
        </authorList>
    </citation>
    <scope>NUCLEOTIDE SEQUENCE [LARGE SCALE GENOMIC DNA]</scope>
    <source>
        <strain evidence="8">TH1-14</strain>
    </source>
</reference>
<sequence length="414" mass="43855">MKATGTIMRAVPALFAIQGLHYLIPLLTIPFLMRVLGLDRWGQVALLITFGQLALILLDYGLHISATQAAARRLGDARGLAALVGAVTLAKLLVAAAGLPLILMAAGLIDHVGEDRSLLVWALAATLVQAHDPLWYFLATNQANKIAGLTVAARLAAVGVMLITIRGPDDAWIYFASQLAAWLMVSVISFGFIQRQTGLSWRDLRGGRALLYEGRSIFQLYAGSSSFDYLVPLVLGVVAGPTSVGLFVGAEKLARAAASLLTPFRNALFPQMSRLLTDAHDEAASLLRWALLRVGGLAAAGSLVLLLAAAPLVSLLLGEAARPATQILQILSLLPLLVTLNGLIGVQWMIPAGRAVALRNIYIAAGFLRLLLCILLAGTFDATGAALATILGELSVLVACLLYLRRWPVQARAG</sequence>
<accession>A0A255Z6U7</accession>
<feature type="transmembrane region" description="Helical" evidence="6">
    <location>
        <begin position="44"/>
        <end position="62"/>
    </location>
</feature>
<evidence type="ECO:0000256" key="5">
    <source>
        <dbReference type="ARBA" id="ARBA00023136"/>
    </source>
</evidence>
<dbReference type="PANTHER" id="PTHR30250">
    <property type="entry name" value="PST FAMILY PREDICTED COLANIC ACID TRANSPORTER"/>
    <property type="match status" value="1"/>
</dbReference>
<keyword evidence="2" id="KW-1003">Cell membrane</keyword>
<dbReference type="InterPro" id="IPR002797">
    <property type="entry name" value="Polysacc_synth"/>
</dbReference>
<feature type="transmembrane region" description="Helical" evidence="6">
    <location>
        <begin position="83"/>
        <end position="106"/>
    </location>
</feature>
<evidence type="ECO:0000256" key="4">
    <source>
        <dbReference type="ARBA" id="ARBA00022989"/>
    </source>
</evidence>
<feature type="transmembrane region" description="Helical" evidence="6">
    <location>
        <begin position="146"/>
        <end position="165"/>
    </location>
</feature>
<dbReference type="EMBL" id="NOXU01000017">
    <property type="protein sequence ID" value="OYQ37159.1"/>
    <property type="molecule type" value="Genomic_DNA"/>
</dbReference>
<feature type="transmembrane region" description="Helical" evidence="6">
    <location>
        <begin position="171"/>
        <end position="193"/>
    </location>
</feature>
<keyword evidence="5 6" id="KW-0472">Membrane</keyword>